<dbReference type="GO" id="GO:0005737">
    <property type="term" value="C:cytoplasm"/>
    <property type="evidence" value="ECO:0007669"/>
    <property type="project" value="TreeGrafter"/>
</dbReference>
<gene>
    <name evidence="3" type="ORF">JMUB3936_1669</name>
</gene>
<dbReference type="InterPro" id="IPR004993">
    <property type="entry name" value="GH3"/>
</dbReference>
<dbReference type="InterPro" id="IPR055377">
    <property type="entry name" value="GH3_M"/>
</dbReference>
<dbReference type="Pfam" id="PF03321">
    <property type="entry name" value="GH3"/>
    <property type="match status" value="1"/>
</dbReference>
<proteinExistence type="predicted"/>
<dbReference type="OrthoDB" id="614636at2"/>
<dbReference type="PANTHER" id="PTHR31901">
    <property type="entry name" value="GH3 DOMAIN-CONTAINING PROTEIN"/>
    <property type="match status" value="1"/>
</dbReference>
<dbReference type="RefSeq" id="WP_147004075.1">
    <property type="nucleotide sequence ID" value="NZ_AP019841.1"/>
</dbReference>
<keyword evidence="1" id="KW-0812">Transmembrane</keyword>
<evidence type="ECO:0000313" key="4">
    <source>
        <dbReference type="Proteomes" id="UP000321944"/>
    </source>
</evidence>
<accession>A0A510KX67</accession>
<evidence type="ECO:0000256" key="1">
    <source>
        <dbReference type="SAM" id="Phobius"/>
    </source>
</evidence>
<feature type="transmembrane region" description="Helical" evidence="1">
    <location>
        <begin position="226"/>
        <end position="246"/>
    </location>
</feature>
<reference evidence="3 4" key="1">
    <citation type="submission" date="2019-07" db="EMBL/GenBank/DDBJ databases">
        <title>Complete Genome Sequence of Leptotrichia wadei Strain JMUB3936.</title>
        <authorList>
            <person name="Watanabe S."/>
            <person name="Cui L."/>
        </authorList>
    </citation>
    <scope>NUCLEOTIDE SEQUENCE [LARGE SCALE GENOMIC DNA]</scope>
    <source>
        <strain evidence="3 4">JMUB3936</strain>
    </source>
</reference>
<keyword evidence="1" id="KW-0472">Membrane</keyword>
<keyword evidence="1" id="KW-1133">Transmembrane helix</keyword>
<dbReference type="Proteomes" id="UP000321944">
    <property type="component" value="Chromosome"/>
</dbReference>
<dbReference type="AlphaFoldDB" id="A0A510KX67"/>
<protein>
    <submittedName>
        <fullName evidence="3">GH3 auxin-responsive promoter</fullName>
    </submittedName>
</protein>
<dbReference type="PANTHER" id="PTHR31901:SF9">
    <property type="entry name" value="GH3 DOMAIN-CONTAINING PROTEIN"/>
    <property type="match status" value="1"/>
</dbReference>
<dbReference type="GO" id="GO:0016881">
    <property type="term" value="F:acid-amino acid ligase activity"/>
    <property type="evidence" value="ECO:0007669"/>
    <property type="project" value="TreeGrafter"/>
</dbReference>
<sequence>MKKFGKKSKFYEVKNLKYVILNKLFIFFCKKSYKNFVSNIKSKSKIRETQVQILLEILKTNKNTEYLKIFETESQILNAENEKELIEKFQNKIPIVNYENVKEFVKREKSRESNVLLSDKIKLFELTSGSTSDVKYIPYTENFLKSYMNGVFSWLYDLYQNNKNLFLGSSYWSVSPILKREAVTSGGIRVGIEDDTSYFDKISAFFLNKLFTVPKEIKNTQNMEDFLLITAVFLLLSENLAMISVWSPSFLMILLDFIEKNHKAICKILKSEDLSAEFFVEKNLGSKKYFQIIKKKYKKLWKKSRSEFLINYFERSENNTLNQNNELENSGIKQNVGKIVNEKIDSQNKKLKNKMENKIMENFVDYSVIWEKLSLVSCWADSDSYEIFIKLKEKLNFDKKNMDLKFQGKGLMSTECIVSFPLENVENGSVVAYNSFFYEFIQVSGDELENSSPKLLDELEMGERYCVVVTTNAGLYRYNTNDIVKVTGFYHKIPVVKFVGRMNNFSDIVGEKLENSFVEKQVLNLLKENNIKEEFLLFSPVKNENGKISYTLFLEIKNKNKKLDFEKLENKLNEKLCQAFHYEYAYKLRQLGKVRIFLIEKDGLKTYTAEKSKRQKIGDIKYRILDKNFGWENKFLGGFGE</sequence>
<dbReference type="Pfam" id="PF23571">
    <property type="entry name" value="GH3_M"/>
    <property type="match status" value="1"/>
</dbReference>
<dbReference type="EMBL" id="AP019841">
    <property type="protein sequence ID" value="BBM55381.1"/>
    <property type="molecule type" value="Genomic_DNA"/>
</dbReference>
<feature type="domain" description="GH3 middle" evidence="2">
    <location>
        <begin position="430"/>
        <end position="501"/>
    </location>
</feature>
<evidence type="ECO:0000313" key="3">
    <source>
        <dbReference type="EMBL" id="BBM55381.1"/>
    </source>
</evidence>
<name>A0A510KX67_9FUSO</name>
<organism evidence="3 4">
    <name type="scientific">Leptotrichia wadei</name>
    <dbReference type="NCBI Taxonomy" id="157687"/>
    <lineage>
        <taxon>Bacteria</taxon>
        <taxon>Fusobacteriati</taxon>
        <taxon>Fusobacteriota</taxon>
        <taxon>Fusobacteriia</taxon>
        <taxon>Fusobacteriales</taxon>
        <taxon>Leptotrichiaceae</taxon>
        <taxon>Leptotrichia</taxon>
    </lineage>
</organism>
<evidence type="ECO:0000259" key="2">
    <source>
        <dbReference type="Pfam" id="PF23571"/>
    </source>
</evidence>